<accession>A0A7X0VWG3</accession>
<feature type="chain" id="PRO_5039499272" evidence="1">
    <location>
        <begin position="29"/>
        <end position="438"/>
    </location>
</feature>
<sequence length="438" mass="46995">MLSHAMRRVRTIAVAGALLWTGAGSVWAGPVSAETAAAPSAAGEPYRIVVLGDSVSVGYEPGATKPSDLYGYADRLLDQALLHGRAEESNFAIMGLTTDGLDRFLQGTKDKKPMTAAQIQDFSSFDPRVRAEAETTAARAAELGDALAQANLVALTIGGNDFLDYIRELSTLGTADALASLDRDMDGKLNNYADQAEQAVRLIHDLAPQAEILMTDQYLPIPEQYNADLYKRLLQVTDDLADRLDKMAEKLVEEHIDVGIVAVRQLFAGKELSYTHIFDAKDVHPNQAGYSAIAEAFADSLWGGYTQIPYASKGTGSAPAAPALYIEGSPLKTANKPVLRSGTTFLALSDIAAATRATLTWDNKTRTATFRKGANEVSIAIGAKTMKVNGTPKALATPAYLQKVGSAEKTYVPLAAVTEGLQYQVVYRSRLYTAFIHS</sequence>
<feature type="domain" description="Copper amine oxidase-like N-terminal" evidence="2">
    <location>
        <begin position="326"/>
        <end position="432"/>
    </location>
</feature>
<dbReference type="Proteomes" id="UP000564644">
    <property type="component" value="Unassembled WGS sequence"/>
</dbReference>
<dbReference type="SUPFAM" id="SSF55383">
    <property type="entry name" value="Copper amine oxidase, domain N"/>
    <property type="match status" value="1"/>
</dbReference>
<dbReference type="Pfam" id="PF07833">
    <property type="entry name" value="Cu_amine_oxidN1"/>
    <property type="match status" value="1"/>
</dbReference>
<reference evidence="3 4" key="1">
    <citation type="submission" date="2020-08" db="EMBL/GenBank/DDBJ databases">
        <title>Cohnella phylogeny.</title>
        <authorList>
            <person name="Dunlap C."/>
        </authorList>
    </citation>
    <scope>NUCLEOTIDE SEQUENCE [LARGE SCALE GENOMIC DNA]</scope>
    <source>
        <strain evidence="3 4">CBP 2801</strain>
    </source>
</reference>
<evidence type="ECO:0000313" key="4">
    <source>
        <dbReference type="Proteomes" id="UP000564644"/>
    </source>
</evidence>
<keyword evidence="1" id="KW-0732">Signal</keyword>
<dbReference type="CDD" id="cd00229">
    <property type="entry name" value="SGNH_hydrolase"/>
    <property type="match status" value="1"/>
</dbReference>
<evidence type="ECO:0000313" key="3">
    <source>
        <dbReference type="EMBL" id="MBB6732475.1"/>
    </source>
</evidence>
<gene>
    <name evidence="3" type="ORF">H7C18_16260</name>
</gene>
<dbReference type="InterPro" id="IPR036582">
    <property type="entry name" value="Mao_N_sf"/>
</dbReference>
<dbReference type="EMBL" id="JACJVO010000020">
    <property type="protein sequence ID" value="MBB6732475.1"/>
    <property type="molecule type" value="Genomic_DNA"/>
</dbReference>
<dbReference type="Pfam" id="PF00657">
    <property type="entry name" value="Lipase_GDSL"/>
    <property type="match status" value="1"/>
</dbReference>
<dbReference type="GO" id="GO:0004622">
    <property type="term" value="F:phosphatidylcholine lysophospholipase activity"/>
    <property type="evidence" value="ECO:0007669"/>
    <property type="project" value="TreeGrafter"/>
</dbReference>
<evidence type="ECO:0000259" key="2">
    <source>
        <dbReference type="Pfam" id="PF07833"/>
    </source>
</evidence>
<organism evidence="3 4">
    <name type="scientific">Cohnella zeiphila</name>
    <dbReference type="NCBI Taxonomy" id="2761120"/>
    <lineage>
        <taxon>Bacteria</taxon>
        <taxon>Bacillati</taxon>
        <taxon>Bacillota</taxon>
        <taxon>Bacilli</taxon>
        <taxon>Bacillales</taxon>
        <taxon>Paenibacillaceae</taxon>
        <taxon>Cohnella</taxon>
    </lineage>
</organism>
<feature type="signal peptide" evidence="1">
    <location>
        <begin position="1"/>
        <end position="28"/>
    </location>
</feature>
<name>A0A7X0VWG3_9BACL</name>
<dbReference type="InterPro" id="IPR001087">
    <property type="entry name" value="GDSL"/>
</dbReference>
<protein>
    <submittedName>
        <fullName evidence="3">Copper amine oxidase</fullName>
    </submittedName>
</protein>
<dbReference type="InterPro" id="IPR012854">
    <property type="entry name" value="Cu_amine_oxidase-like_N"/>
</dbReference>
<dbReference type="SUPFAM" id="SSF52266">
    <property type="entry name" value="SGNH hydrolase"/>
    <property type="match status" value="1"/>
</dbReference>
<dbReference type="Gene3D" id="3.30.457.10">
    <property type="entry name" value="Copper amine oxidase-like, N-terminal domain"/>
    <property type="match status" value="1"/>
</dbReference>
<proteinExistence type="predicted"/>
<dbReference type="InterPro" id="IPR051532">
    <property type="entry name" value="Ester_Hydrolysis_Enzymes"/>
</dbReference>
<dbReference type="PANTHER" id="PTHR30383:SF5">
    <property type="entry name" value="SGNH HYDROLASE-TYPE ESTERASE DOMAIN-CONTAINING PROTEIN"/>
    <property type="match status" value="1"/>
</dbReference>
<dbReference type="InterPro" id="IPR036514">
    <property type="entry name" value="SGNH_hydro_sf"/>
</dbReference>
<dbReference type="RefSeq" id="WP_185130137.1">
    <property type="nucleotide sequence ID" value="NZ_JACJVO010000020.1"/>
</dbReference>
<dbReference type="PANTHER" id="PTHR30383">
    <property type="entry name" value="THIOESTERASE 1/PROTEASE 1/LYSOPHOSPHOLIPASE L1"/>
    <property type="match status" value="1"/>
</dbReference>
<dbReference type="AlphaFoldDB" id="A0A7X0VWG3"/>
<comment type="caution">
    <text evidence="3">The sequence shown here is derived from an EMBL/GenBank/DDBJ whole genome shotgun (WGS) entry which is preliminary data.</text>
</comment>
<dbReference type="Gene3D" id="3.40.50.1110">
    <property type="entry name" value="SGNH hydrolase"/>
    <property type="match status" value="1"/>
</dbReference>
<evidence type="ECO:0000256" key="1">
    <source>
        <dbReference type="SAM" id="SignalP"/>
    </source>
</evidence>
<keyword evidence="4" id="KW-1185">Reference proteome</keyword>